<evidence type="ECO:0000256" key="13">
    <source>
        <dbReference type="SAM" id="MobiDB-lite"/>
    </source>
</evidence>
<dbReference type="GO" id="GO:0008270">
    <property type="term" value="F:zinc ion binding"/>
    <property type="evidence" value="ECO:0007669"/>
    <property type="project" value="UniProtKB-KW"/>
</dbReference>
<feature type="region of interest" description="Disordered" evidence="13">
    <location>
        <begin position="301"/>
        <end position="331"/>
    </location>
</feature>
<dbReference type="GO" id="GO:0005634">
    <property type="term" value="C:nucleus"/>
    <property type="evidence" value="ECO:0007669"/>
    <property type="project" value="UniProtKB-SubCell"/>
</dbReference>
<feature type="compositionally biased region" description="Low complexity" evidence="13">
    <location>
        <begin position="17"/>
        <end position="27"/>
    </location>
</feature>
<keyword evidence="7 12" id="KW-0904">Protein phosphatase</keyword>
<keyword evidence="6 12" id="KW-0862">Zinc</keyword>
<evidence type="ECO:0000256" key="5">
    <source>
        <dbReference type="ARBA" id="ARBA00022801"/>
    </source>
</evidence>
<evidence type="ECO:0000256" key="10">
    <source>
        <dbReference type="ARBA" id="ARBA00048336"/>
    </source>
</evidence>
<evidence type="ECO:0000256" key="9">
    <source>
        <dbReference type="ARBA" id="ARBA00047761"/>
    </source>
</evidence>
<dbReference type="Gene3D" id="1.25.40.820">
    <property type="match status" value="1"/>
</dbReference>
<evidence type="ECO:0000256" key="12">
    <source>
        <dbReference type="RuleBase" id="RU367080"/>
    </source>
</evidence>
<dbReference type="GO" id="GO:0043175">
    <property type="term" value="F:RNA polymerase core enzyme binding"/>
    <property type="evidence" value="ECO:0007669"/>
    <property type="project" value="UniProtKB-UniRule"/>
</dbReference>
<keyword evidence="3 12" id="KW-0479">Metal-binding</keyword>
<proteinExistence type="inferred from homology"/>
<keyword evidence="4 12" id="KW-0863">Zinc-finger</keyword>
<name>A0A8J4V5K9_9MYCE</name>
<sequence>MNKEMNSTVVPKPKVRQQQQQTHHQSQNNPNVQKKADVLKRSLEKKAAVEKEIFEAQLYLLENQTTAIELKEHWYHLLQPNHYQDIVNERSYAEKCGYPICPNPLPLNKFNQKYLISIKQQKVYNVEELSMFCSEHCLIESKLYQSTLDETPVYLRESKTKPAASTGLQGKDIPMGVLNSFEKSLKITENENASLVPPSKEYNNITKLNDSVPSTTIAATVTTTDTILATAVSNINLNQDVEMNTPPPIKKKESSNNSNQKQQEQKSTKQIEINQYQDNSSIREDELDSDLEDLDNELKVEEEINSHDIEIDDQEDDDEDDDDDDEEEEDFDITNYIVPRSTGFEKSFVPSNYHMIYSALSQFYTKHTSVYLQSSVTPPYEYILDQNFQIKSALHFHLSNVYDSVLSELKFTISVKDNLSNIVDTFNLSKSIPSLNRVHWKMIILIFIKSLSHAHENIKQQYLTNTPLFDKMLIQECGFDHATLKVFEDLLLIGYD</sequence>
<dbReference type="InterPro" id="IPR039693">
    <property type="entry name" value="Rtr1/RPAP2"/>
</dbReference>
<dbReference type="AlphaFoldDB" id="A0A8J4V5K9"/>
<evidence type="ECO:0000256" key="1">
    <source>
        <dbReference type="ARBA" id="ARBA00004123"/>
    </source>
</evidence>
<keyword evidence="5 12" id="KW-0378">Hydrolase</keyword>
<dbReference type="EMBL" id="AJWJ01000008">
    <property type="protein sequence ID" value="KAF2078253.1"/>
    <property type="molecule type" value="Genomic_DNA"/>
</dbReference>
<comment type="similarity">
    <text evidence="2 11 12">Belongs to the RPAP2 family.</text>
</comment>
<dbReference type="PANTHER" id="PTHR14732:SF0">
    <property type="entry name" value="RNA POLYMERASE II SUBUNIT B1 CTD PHOSPHATASE RPAP2-RELATED"/>
    <property type="match status" value="1"/>
</dbReference>
<dbReference type="EC" id="3.1.3.16" evidence="12"/>
<accession>A0A8J4V5K9</accession>
<keyword evidence="16" id="KW-1185">Reference proteome</keyword>
<reference evidence="15" key="1">
    <citation type="submission" date="2020-01" db="EMBL/GenBank/DDBJ databases">
        <title>Development of genomics and gene disruption for Polysphondylium violaceum indicates a role for the polyketide synthase stlB in stalk morphogenesis.</title>
        <authorList>
            <person name="Narita B."/>
            <person name="Kawabe Y."/>
            <person name="Kin K."/>
            <person name="Saito T."/>
            <person name="Gibbs R."/>
            <person name="Kuspa A."/>
            <person name="Muzny D."/>
            <person name="Queller D."/>
            <person name="Richards S."/>
            <person name="Strassman J."/>
            <person name="Sucgang R."/>
            <person name="Worley K."/>
            <person name="Schaap P."/>
        </authorList>
    </citation>
    <scope>NUCLEOTIDE SEQUENCE</scope>
    <source>
        <strain evidence="15">QSvi11</strain>
    </source>
</reference>
<dbReference type="Proteomes" id="UP000695562">
    <property type="component" value="Unassembled WGS sequence"/>
</dbReference>
<evidence type="ECO:0000313" key="16">
    <source>
        <dbReference type="Proteomes" id="UP000695562"/>
    </source>
</evidence>
<dbReference type="GO" id="GO:0005737">
    <property type="term" value="C:cytoplasm"/>
    <property type="evidence" value="ECO:0007669"/>
    <property type="project" value="TreeGrafter"/>
</dbReference>
<evidence type="ECO:0000313" key="15">
    <source>
        <dbReference type="EMBL" id="KAF2078253.1"/>
    </source>
</evidence>
<dbReference type="InterPro" id="IPR038534">
    <property type="entry name" value="Rtr1/RPAP2_sf"/>
</dbReference>
<protein>
    <recommendedName>
        <fullName evidence="12">RNA polymerase II subunit B1 CTD phosphatase RPAP2 homolog</fullName>
        <ecNumber evidence="12">3.1.3.16</ecNumber>
    </recommendedName>
</protein>
<keyword evidence="8 12" id="KW-0539">Nucleus</keyword>
<gene>
    <name evidence="15" type="ORF">CYY_000443</name>
</gene>
<comment type="catalytic activity">
    <reaction evidence="10 12">
        <text>O-phospho-L-threonyl-[protein] + H2O = L-threonyl-[protein] + phosphate</text>
        <dbReference type="Rhea" id="RHEA:47004"/>
        <dbReference type="Rhea" id="RHEA-COMP:11060"/>
        <dbReference type="Rhea" id="RHEA-COMP:11605"/>
        <dbReference type="ChEBI" id="CHEBI:15377"/>
        <dbReference type="ChEBI" id="CHEBI:30013"/>
        <dbReference type="ChEBI" id="CHEBI:43474"/>
        <dbReference type="ChEBI" id="CHEBI:61977"/>
        <dbReference type="EC" id="3.1.3.16"/>
    </reaction>
</comment>
<evidence type="ECO:0000256" key="6">
    <source>
        <dbReference type="ARBA" id="ARBA00022833"/>
    </source>
</evidence>
<evidence type="ECO:0000259" key="14">
    <source>
        <dbReference type="PROSITE" id="PS51479"/>
    </source>
</evidence>
<evidence type="ECO:0000256" key="4">
    <source>
        <dbReference type="ARBA" id="ARBA00022771"/>
    </source>
</evidence>
<evidence type="ECO:0000256" key="7">
    <source>
        <dbReference type="ARBA" id="ARBA00022912"/>
    </source>
</evidence>
<dbReference type="PROSITE" id="PS51479">
    <property type="entry name" value="ZF_RTR1"/>
    <property type="match status" value="1"/>
</dbReference>
<evidence type="ECO:0000256" key="3">
    <source>
        <dbReference type="ARBA" id="ARBA00022723"/>
    </source>
</evidence>
<evidence type="ECO:0000256" key="11">
    <source>
        <dbReference type="PROSITE-ProRule" id="PRU00812"/>
    </source>
</evidence>
<dbReference type="OrthoDB" id="2590500at2759"/>
<comment type="catalytic activity">
    <reaction evidence="9 12">
        <text>O-phospho-L-seryl-[protein] + H2O = L-seryl-[protein] + phosphate</text>
        <dbReference type="Rhea" id="RHEA:20629"/>
        <dbReference type="Rhea" id="RHEA-COMP:9863"/>
        <dbReference type="Rhea" id="RHEA-COMP:11604"/>
        <dbReference type="ChEBI" id="CHEBI:15377"/>
        <dbReference type="ChEBI" id="CHEBI:29999"/>
        <dbReference type="ChEBI" id="CHEBI:43474"/>
        <dbReference type="ChEBI" id="CHEBI:83421"/>
        <dbReference type="EC" id="3.1.3.16"/>
    </reaction>
</comment>
<feature type="region of interest" description="Disordered" evidence="13">
    <location>
        <begin position="239"/>
        <end position="286"/>
    </location>
</feature>
<dbReference type="InterPro" id="IPR007308">
    <property type="entry name" value="Rtr1/RPAP2_dom"/>
</dbReference>
<feature type="compositionally biased region" description="Acidic residues" evidence="13">
    <location>
        <begin position="310"/>
        <end position="331"/>
    </location>
</feature>
<feature type="region of interest" description="Disordered" evidence="13">
    <location>
        <begin position="1"/>
        <end position="34"/>
    </location>
</feature>
<comment type="function">
    <text evidence="12">Putative RNA polymerase II subunit B1 C-terminal domain (CTD) phosphatase involved in RNA polymerase II transcription regulation.</text>
</comment>
<evidence type="ECO:0000256" key="2">
    <source>
        <dbReference type="ARBA" id="ARBA00005676"/>
    </source>
</evidence>
<dbReference type="GO" id="GO:0008420">
    <property type="term" value="F:RNA polymerase II CTD heptapeptide repeat phosphatase activity"/>
    <property type="evidence" value="ECO:0007669"/>
    <property type="project" value="UniProtKB-UniRule"/>
</dbReference>
<organism evidence="15 16">
    <name type="scientific">Polysphondylium violaceum</name>
    <dbReference type="NCBI Taxonomy" id="133409"/>
    <lineage>
        <taxon>Eukaryota</taxon>
        <taxon>Amoebozoa</taxon>
        <taxon>Evosea</taxon>
        <taxon>Eumycetozoa</taxon>
        <taxon>Dictyostelia</taxon>
        <taxon>Dictyosteliales</taxon>
        <taxon>Dictyosteliaceae</taxon>
        <taxon>Polysphondylium</taxon>
    </lineage>
</organism>
<comment type="caution">
    <text evidence="15">The sequence shown here is derived from an EMBL/GenBank/DDBJ whole genome shotgun (WGS) entry which is preliminary data.</text>
</comment>
<evidence type="ECO:0000256" key="8">
    <source>
        <dbReference type="ARBA" id="ARBA00023242"/>
    </source>
</evidence>
<dbReference type="PANTHER" id="PTHR14732">
    <property type="entry name" value="RNA POLYMERASE II SUBUNIT B1 CTD PHOSPHATASE RPAP2-RELATED"/>
    <property type="match status" value="1"/>
</dbReference>
<feature type="domain" description="RTR1-type" evidence="14">
    <location>
        <begin position="73"/>
        <end position="157"/>
    </location>
</feature>
<dbReference type="Pfam" id="PF04181">
    <property type="entry name" value="RPAP2_Rtr1"/>
    <property type="match status" value="1"/>
</dbReference>
<comment type="subcellular location">
    <subcellularLocation>
        <location evidence="1 12">Nucleus</location>
    </subcellularLocation>
</comment>